<dbReference type="RefSeq" id="WP_092664049.1">
    <property type="nucleotide sequence ID" value="NZ_FOCX01000037.1"/>
</dbReference>
<dbReference type="InterPro" id="IPR012337">
    <property type="entry name" value="RNaseH-like_sf"/>
</dbReference>
<reference evidence="2" key="1">
    <citation type="submission" date="2016-10" db="EMBL/GenBank/DDBJ databases">
        <authorList>
            <person name="Varghese N."/>
            <person name="Submissions S."/>
        </authorList>
    </citation>
    <scope>NUCLEOTIDE SEQUENCE [LARGE SCALE GENOMIC DNA]</scope>
    <source>
        <strain evidence="2">IBRC-M 10043</strain>
    </source>
</reference>
<organism evidence="1 2">
    <name type="scientific">Halorientalis persicus</name>
    <dbReference type="NCBI Taxonomy" id="1367881"/>
    <lineage>
        <taxon>Archaea</taxon>
        <taxon>Methanobacteriati</taxon>
        <taxon>Methanobacteriota</taxon>
        <taxon>Stenosarchaea group</taxon>
        <taxon>Halobacteria</taxon>
        <taxon>Halobacteriales</taxon>
        <taxon>Haloarculaceae</taxon>
        <taxon>Halorientalis</taxon>
    </lineage>
</organism>
<gene>
    <name evidence="1" type="ORF">SAMN05216388_103719</name>
</gene>
<evidence type="ECO:0000313" key="2">
    <source>
        <dbReference type="Proteomes" id="UP000198775"/>
    </source>
</evidence>
<accession>A0A1H8VGK7</accession>
<dbReference type="AlphaFoldDB" id="A0A1H8VGK7"/>
<dbReference type="OrthoDB" id="320778at2157"/>
<proteinExistence type="predicted"/>
<sequence>MHPNQADSELEEEHLLNFVVNSLGDELPIDLGENVTVTSDALYEVLAGASAGGTSINHVCGTTDDSPHANTVRGHLTDQFDLETVEAVGNTLLQRDVLETLPDRPVEVVADLHLDPYYGDADEAEALYFSQAKRGTTAFHAYATLYARVRNKRYTLAVRQLEAGETTSDALGEFLTLLDGLDLRVKAVYLDRGFYNSTCLELLYAHNYAYVMPIVKWGETIQDELSRGWSRVIEHDLAGRVSFPVFIDCVYQRGRYDEHGVARHGYAVDAPFITTPREARHHYSKRFGIEASYRLAKQSLALTSSRDAGLRLLLFVVSLLLQNVWRYLHWMYVAAPPTAGRRLWPWSFREFCEMVVRAAWTALGVRRAVPANQPLDDRLFR</sequence>
<dbReference type="PANTHER" id="PTHR33252">
    <property type="entry name" value="THIRD ORF IN TRANSPOSON ISC1160"/>
    <property type="match status" value="1"/>
</dbReference>
<dbReference type="Proteomes" id="UP000198775">
    <property type="component" value="Unassembled WGS sequence"/>
</dbReference>
<dbReference type="EMBL" id="FOCX01000037">
    <property type="protein sequence ID" value="SEP14470.1"/>
    <property type="molecule type" value="Genomic_DNA"/>
</dbReference>
<dbReference type="NCBIfam" id="NF033541">
    <property type="entry name" value="transpos_ISH3"/>
    <property type="match status" value="1"/>
</dbReference>
<protein>
    <submittedName>
        <fullName evidence="1">IS4 transposase</fullName>
    </submittedName>
</protein>
<name>A0A1H8VGK7_9EURY</name>
<keyword evidence="2" id="KW-1185">Reference proteome</keyword>
<dbReference type="PANTHER" id="PTHR33252:SF2">
    <property type="entry name" value="TRANSPOSASE IS4-LIKE DOMAIN-CONTAINING PROTEIN"/>
    <property type="match status" value="1"/>
</dbReference>
<evidence type="ECO:0000313" key="1">
    <source>
        <dbReference type="EMBL" id="SEP14470.1"/>
    </source>
</evidence>
<dbReference type="SUPFAM" id="SSF53098">
    <property type="entry name" value="Ribonuclease H-like"/>
    <property type="match status" value="1"/>
</dbReference>